<keyword evidence="4" id="KW-1185">Reference proteome</keyword>
<dbReference type="InterPro" id="IPR052932">
    <property type="entry name" value="OprB_Porin"/>
</dbReference>
<dbReference type="InterPro" id="IPR007049">
    <property type="entry name" value="Carb-sel_porin_OprB"/>
</dbReference>
<organism evidence="3 4">
    <name type="scientific">Acetobacter malorum DSM 14337</name>
    <dbReference type="NCBI Taxonomy" id="1307910"/>
    <lineage>
        <taxon>Bacteria</taxon>
        <taxon>Pseudomonadati</taxon>
        <taxon>Pseudomonadota</taxon>
        <taxon>Alphaproteobacteria</taxon>
        <taxon>Acetobacterales</taxon>
        <taxon>Acetobacteraceae</taxon>
        <taxon>Acetobacter</taxon>
    </lineage>
</organism>
<reference evidence="3" key="1">
    <citation type="submission" date="2013-04" db="EMBL/GenBank/DDBJ databases">
        <title>The genome sequencing project of 58 acetic acid bacteria.</title>
        <authorList>
            <person name="Okamoto-Kainuma A."/>
            <person name="Ishikawa M."/>
            <person name="Umino S."/>
            <person name="Koizumi Y."/>
            <person name="Shiwa Y."/>
            <person name="Yoshikawa H."/>
            <person name="Matsutani M."/>
            <person name="Matsushita K."/>
        </authorList>
    </citation>
    <scope>NUCLEOTIDE SEQUENCE</scope>
    <source>
        <strain evidence="3">DSM 14337</strain>
    </source>
</reference>
<sequence>MILFKKIPSPLCFGLLLVGAVLQMPRPASASLAEGDTTTAPNVVVHGKNSDNGQARSMTDPSVPAYVPSINTPGGVPSTPSANSAHSTAPQPYLFSMHTQPVMSAGKYLSKNGIYITGWNVSEYSGVPAGGIKHGSFFNNFAGIGLDLDMQRIAHIPGAKIHFLADDVAGQGRAGGATGSSWGFVSYYGNHNGFQVREFTWDQALFNNRLFILAGRSMPKGGEFDGSELYCMFPSFLCSVPTTLTVNGSMPSFVTSSWGTRFLYKPTEKTYIKTGIWEAEPWLKASNHNSWPGPDWGFDKAEGEYIPTEAGYRTNFTNDLYPRAYDLGFVYDTASYSDPLYNNHGQSRPLYGGTAMNRRGRTQLYLQAQQMIWKPDEHGTRGLILFGAANLMTSGNAAIKDGFVAGLFDWGPFASRPRDYFGLVGQSFIWDHRFVEGMNDTLTAHGHHAKWAKQETMVEVNYGLNIAPGVMCTPYFEYIWNPDQLGRKTILPNLNTAVQAGIMINVQFSPAFGLPTLHRTRN</sequence>
<dbReference type="Pfam" id="PF04966">
    <property type="entry name" value="OprB"/>
    <property type="match status" value="1"/>
</dbReference>
<dbReference type="InterPro" id="IPR038673">
    <property type="entry name" value="OprB_sf"/>
</dbReference>
<protein>
    <submittedName>
        <fullName evidence="3">Porin</fullName>
    </submittedName>
</protein>
<feature type="chain" id="PRO_5045009168" evidence="2">
    <location>
        <begin position="31"/>
        <end position="522"/>
    </location>
</feature>
<proteinExistence type="inferred from homology"/>
<dbReference type="Proteomes" id="UP001065047">
    <property type="component" value="Unassembled WGS sequence"/>
</dbReference>
<evidence type="ECO:0000313" key="4">
    <source>
        <dbReference type="Proteomes" id="UP001065047"/>
    </source>
</evidence>
<comment type="similarity">
    <text evidence="1 2">Belongs to the OprB family.</text>
</comment>
<evidence type="ECO:0000256" key="1">
    <source>
        <dbReference type="ARBA" id="ARBA00008769"/>
    </source>
</evidence>
<name>A0ABQ0PT92_9PROT</name>
<evidence type="ECO:0000256" key="2">
    <source>
        <dbReference type="RuleBase" id="RU363072"/>
    </source>
</evidence>
<dbReference type="PANTHER" id="PTHR37944">
    <property type="entry name" value="PORIN B"/>
    <property type="match status" value="1"/>
</dbReference>
<dbReference type="PANTHER" id="PTHR37944:SF1">
    <property type="entry name" value="PORIN B"/>
    <property type="match status" value="1"/>
</dbReference>
<gene>
    <name evidence="3" type="ORF">AA14337_1738</name>
</gene>
<evidence type="ECO:0000313" key="3">
    <source>
        <dbReference type="EMBL" id="GBQ80445.1"/>
    </source>
</evidence>
<feature type="signal peptide" evidence="2">
    <location>
        <begin position="1"/>
        <end position="30"/>
    </location>
</feature>
<dbReference type="Gene3D" id="2.40.160.180">
    <property type="entry name" value="Carbohydrate-selective porin OprB"/>
    <property type="match status" value="1"/>
</dbReference>
<keyword evidence="2" id="KW-0732">Signal</keyword>
<accession>A0ABQ0PT92</accession>
<comment type="caution">
    <text evidence="3">The sequence shown here is derived from an EMBL/GenBank/DDBJ whole genome shotgun (WGS) entry which is preliminary data.</text>
</comment>
<dbReference type="EMBL" id="BAPF01000029">
    <property type="protein sequence ID" value="GBQ80445.1"/>
    <property type="molecule type" value="Genomic_DNA"/>
</dbReference>